<comment type="similarity">
    <text evidence="2">Belongs to the NPC2 family.</text>
</comment>
<dbReference type="Pfam" id="PF02221">
    <property type="entry name" value="E1_DerP2_DerF2"/>
    <property type="match status" value="1"/>
</dbReference>
<dbReference type="Gene3D" id="2.60.40.770">
    <property type="match status" value="1"/>
</dbReference>
<evidence type="ECO:0000313" key="5">
    <source>
        <dbReference type="EMBL" id="CAH3039715.1"/>
    </source>
</evidence>
<accession>A0ABN8N4G4</accession>
<dbReference type="InterPro" id="IPR039670">
    <property type="entry name" value="NPC2-like"/>
</dbReference>
<keyword evidence="6" id="KW-1185">Reference proteome</keyword>
<sequence>MAQDPENPEAEAVVAAVQAKEDDVEEINAFAANAAPPVALVLEEEKPHHQAINTYLKMKGFIFLAVLATSVYSKRVSYKNCSSQKQLGETIYVDVTPCDEDPCILKAGDNATITTSFKPYETVTSAKLFAYADDYPLPIPKPNACDGHGLACPLKVNTPVNLVFSQEIREYYPSGTYTLEAGLKDQNGVIIICVVFHLKIV</sequence>
<dbReference type="SMART" id="SM00737">
    <property type="entry name" value="ML"/>
    <property type="match status" value="1"/>
</dbReference>
<name>A0ABN8N4G4_9CNID</name>
<evidence type="ECO:0000256" key="2">
    <source>
        <dbReference type="ARBA" id="ARBA00006370"/>
    </source>
</evidence>
<evidence type="ECO:0000259" key="4">
    <source>
        <dbReference type="SMART" id="SM00737"/>
    </source>
</evidence>
<dbReference type="InterPro" id="IPR003172">
    <property type="entry name" value="ML_dom"/>
</dbReference>
<comment type="caution">
    <text evidence="5">The sequence shown here is derived from an EMBL/GenBank/DDBJ whole genome shotgun (WGS) entry which is preliminary data.</text>
</comment>
<comment type="subcellular location">
    <subcellularLocation>
        <location evidence="1">Secreted</location>
    </subcellularLocation>
</comment>
<dbReference type="Proteomes" id="UP001159405">
    <property type="component" value="Unassembled WGS sequence"/>
</dbReference>
<dbReference type="InterPro" id="IPR014756">
    <property type="entry name" value="Ig_E-set"/>
</dbReference>
<dbReference type="EMBL" id="CALNXK010000007">
    <property type="protein sequence ID" value="CAH3039715.1"/>
    <property type="molecule type" value="Genomic_DNA"/>
</dbReference>
<dbReference type="PANTHER" id="PTHR11306">
    <property type="entry name" value="NIEMANN PICK TYPE C2 PROTEIN NPC2-RELATED"/>
    <property type="match status" value="1"/>
</dbReference>
<keyword evidence="3" id="KW-0964">Secreted</keyword>
<dbReference type="SUPFAM" id="SSF81296">
    <property type="entry name" value="E set domains"/>
    <property type="match status" value="1"/>
</dbReference>
<reference evidence="5 6" key="1">
    <citation type="submission" date="2022-05" db="EMBL/GenBank/DDBJ databases">
        <authorList>
            <consortium name="Genoscope - CEA"/>
            <person name="William W."/>
        </authorList>
    </citation>
    <scope>NUCLEOTIDE SEQUENCE [LARGE SCALE GENOMIC DNA]</scope>
</reference>
<dbReference type="PANTHER" id="PTHR11306:SF68">
    <property type="entry name" value="NPC INTRACELLULAR CHOLESTEROL TRANSPORTER 2"/>
    <property type="match status" value="1"/>
</dbReference>
<gene>
    <name evidence="5" type="ORF">PLOB_00042861</name>
</gene>
<proteinExistence type="inferred from homology"/>
<evidence type="ECO:0000256" key="3">
    <source>
        <dbReference type="ARBA" id="ARBA00022525"/>
    </source>
</evidence>
<feature type="domain" description="MD-2-related lipid-recognition" evidence="4">
    <location>
        <begin position="78"/>
        <end position="198"/>
    </location>
</feature>
<protein>
    <recommendedName>
        <fullName evidence="4">MD-2-related lipid-recognition domain-containing protein</fullName>
    </recommendedName>
</protein>
<organism evidence="5 6">
    <name type="scientific">Porites lobata</name>
    <dbReference type="NCBI Taxonomy" id="104759"/>
    <lineage>
        <taxon>Eukaryota</taxon>
        <taxon>Metazoa</taxon>
        <taxon>Cnidaria</taxon>
        <taxon>Anthozoa</taxon>
        <taxon>Hexacorallia</taxon>
        <taxon>Scleractinia</taxon>
        <taxon>Fungiina</taxon>
        <taxon>Poritidae</taxon>
        <taxon>Porites</taxon>
    </lineage>
</organism>
<evidence type="ECO:0000256" key="1">
    <source>
        <dbReference type="ARBA" id="ARBA00004613"/>
    </source>
</evidence>
<evidence type="ECO:0000313" key="6">
    <source>
        <dbReference type="Proteomes" id="UP001159405"/>
    </source>
</evidence>